<dbReference type="SMART" id="SM00332">
    <property type="entry name" value="PP2Cc"/>
    <property type="match status" value="1"/>
</dbReference>
<comment type="caution">
    <text evidence="3">The sequence shown here is derived from an EMBL/GenBank/DDBJ whole genome shotgun (WGS) entry which is preliminary data.</text>
</comment>
<keyword evidence="4" id="KW-1185">Reference proteome</keyword>
<protein>
    <recommendedName>
        <fullName evidence="2">PPM-type phosphatase domain-containing protein</fullName>
    </recommendedName>
</protein>
<dbReference type="Gene3D" id="3.60.40.10">
    <property type="entry name" value="PPM-type phosphatase domain"/>
    <property type="match status" value="1"/>
</dbReference>
<reference evidence="3" key="1">
    <citation type="journal article" date="2014" name="Int. J. Syst. Evol. Microbiol.">
        <title>Complete genome sequence of Corynebacterium casei LMG S-19264T (=DSM 44701T), isolated from a smear-ripened cheese.</title>
        <authorList>
            <consortium name="US DOE Joint Genome Institute (JGI-PGF)"/>
            <person name="Walter F."/>
            <person name="Albersmeier A."/>
            <person name="Kalinowski J."/>
            <person name="Ruckert C."/>
        </authorList>
    </citation>
    <scope>NUCLEOTIDE SEQUENCE</scope>
    <source>
        <strain evidence="3">CGMCC 4.5737</strain>
    </source>
</reference>
<dbReference type="RefSeq" id="WP_189062165.1">
    <property type="nucleotide sequence ID" value="NZ_BMMK01000071.1"/>
</dbReference>
<dbReference type="EMBL" id="BMMK01000071">
    <property type="protein sequence ID" value="GGM84419.1"/>
    <property type="molecule type" value="Genomic_DNA"/>
</dbReference>
<feature type="region of interest" description="Disordered" evidence="1">
    <location>
        <begin position="1"/>
        <end position="29"/>
    </location>
</feature>
<name>A0A8J3FY25_9PSEU</name>
<dbReference type="AlphaFoldDB" id="A0A8J3FY25"/>
<proteinExistence type="predicted"/>
<reference evidence="3" key="2">
    <citation type="submission" date="2020-09" db="EMBL/GenBank/DDBJ databases">
        <authorList>
            <person name="Sun Q."/>
            <person name="Zhou Y."/>
        </authorList>
    </citation>
    <scope>NUCLEOTIDE SEQUENCE</scope>
    <source>
        <strain evidence="3">CGMCC 4.5737</strain>
    </source>
</reference>
<dbReference type="Proteomes" id="UP000637578">
    <property type="component" value="Unassembled WGS sequence"/>
</dbReference>
<organism evidence="3 4">
    <name type="scientific">Longimycelium tulufanense</name>
    <dbReference type="NCBI Taxonomy" id="907463"/>
    <lineage>
        <taxon>Bacteria</taxon>
        <taxon>Bacillati</taxon>
        <taxon>Actinomycetota</taxon>
        <taxon>Actinomycetes</taxon>
        <taxon>Pseudonocardiales</taxon>
        <taxon>Pseudonocardiaceae</taxon>
        <taxon>Longimycelium</taxon>
    </lineage>
</organism>
<evidence type="ECO:0000259" key="2">
    <source>
        <dbReference type="PROSITE" id="PS51746"/>
    </source>
</evidence>
<dbReference type="SUPFAM" id="SSF81606">
    <property type="entry name" value="PP2C-like"/>
    <property type="match status" value="1"/>
</dbReference>
<dbReference type="InterPro" id="IPR001932">
    <property type="entry name" value="PPM-type_phosphatase-like_dom"/>
</dbReference>
<feature type="domain" description="PPM-type phosphatase" evidence="2">
    <location>
        <begin position="9"/>
        <end position="231"/>
    </location>
</feature>
<evidence type="ECO:0000256" key="1">
    <source>
        <dbReference type="SAM" id="MobiDB-lite"/>
    </source>
</evidence>
<gene>
    <name evidence="3" type="ORF">GCM10012275_63870</name>
</gene>
<evidence type="ECO:0000313" key="3">
    <source>
        <dbReference type="EMBL" id="GGM84419.1"/>
    </source>
</evidence>
<dbReference type="PROSITE" id="PS51746">
    <property type="entry name" value="PPM_2"/>
    <property type="match status" value="1"/>
</dbReference>
<evidence type="ECO:0000313" key="4">
    <source>
        <dbReference type="Proteomes" id="UP000637578"/>
    </source>
</evidence>
<sequence length="246" mass="25793">MTTATNAPVFGCASEQGPKRPRNADAHAHHVHHGRLAVVVVDGTGSAPDVAAFAAQAADTTARVAARRGPVLGVIHAAETCMDTDNPIPQSDGTIVAATAEEGGYWLVGWAGDCVAYAVDHDGAVTRITTPETEGQRLRDAGEPENVARKHDHQTLNSVGRIHICGVRGKASPADTPRILLASDGLTLKTDEIAAILRDHPNDQQTAAALLVKAARKAGSRDDITVLVAVHPDTQQQEEQVEGGDR</sequence>
<accession>A0A8J3FY25</accession>
<dbReference type="InterPro" id="IPR036457">
    <property type="entry name" value="PPM-type-like_dom_sf"/>
</dbReference>